<dbReference type="EMBL" id="QFKX01000003">
    <property type="protein sequence ID" value="PWH06127.1"/>
    <property type="molecule type" value="Genomic_DNA"/>
</dbReference>
<dbReference type="PROSITE" id="PS50110">
    <property type="entry name" value="RESPONSE_REGULATORY"/>
    <property type="match status" value="1"/>
</dbReference>
<dbReference type="RefSeq" id="WP_109275874.1">
    <property type="nucleotide sequence ID" value="NZ_QFKX01000003.1"/>
</dbReference>
<evidence type="ECO:0000256" key="5">
    <source>
        <dbReference type="PROSITE-ProRule" id="PRU00169"/>
    </source>
</evidence>
<comment type="caution">
    <text evidence="9">The sequence shown here is derived from an EMBL/GenBank/DDBJ whole genome shotgun (WGS) entry which is preliminary data.</text>
</comment>
<protein>
    <submittedName>
        <fullName evidence="9">DNA-binding response regulator</fullName>
    </submittedName>
</protein>
<name>A0A2U2RJS8_9MICO</name>
<feature type="modified residue" description="4-aspartylphosphate" evidence="5">
    <location>
        <position position="68"/>
    </location>
</feature>
<dbReference type="Pfam" id="PF00072">
    <property type="entry name" value="Response_reg"/>
    <property type="match status" value="1"/>
</dbReference>
<dbReference type="PROSITE" id="PS50043">
    <property type="entry name" value="HTH_LUXR_2"/>
    <property type="match status" value="1"/>
</dbReference>
<feature type="domain" description="Response regulatory" evidence="8">
    <location>
        <begin position="17"/>
        <end position="135"/>
    </location>
</feature>
<dbReference type="InterPro" id="IPR016032">
    <property type="entry name" value="Sig_transdc_resp-reg_C-effctor"/>
</dbReference>
<evidence type="ECO:0000256" key="3">
    <source>
        <dbReference type="ARBA" id="ARBA00023125"/>
    </source>
</evidence>
<keyword evidence="1 5" id="KW-0597">Phosphoprotein</keyword>
<dbReference type="Gene3D" id="3.40.50.2300">
    <property type="match status" value="1"/>
</dbReference>
<accession>A0A2U2RJS8</accession>
<dbReference type="SMART" id="SM00448">
    <property type="entry name" value="REC"/>
    <property type="match status" value="1"/>
</dbReference>
<organism evidence="9 10">
    <name type="scientific">Brachybacterium endophyticum</name>
    <dbReference type="NCBI Taxonomy" id="2182385"/>
    <lineage>
        <taxon>Bacteria</taxon>
        <taxon>Bacillati</taxon>
        <taxon>Actinomycetota</taxon>
        <taxon>Actinomycetes</taxon>
        <taxon>Micrococcales</taxon>
        <taxon>Dermabacteraceae</taxon>
        <taxon>Brachybacterium</taxon>
    </lineage>
</organism>
<sequence length="267" mass="27753">MSTAPFPHSEQDTAPVSVLLVDDEQLMRAGLRMMIDGTDGITVVGEAADGQEAVTASAALDPDVVLMDIRMPGMDGIEATRRLRGTEGHESPGVVMLTAFDTDTFLLDALRAGALSFLLKDSPPDRVVQAVHEAARGESRFSPAVLQRLVGLAAGTAPDGPGSEGAGPALGADTALDADRVIGANTAATGSGEAGPGTPSGPPQGLTDREWEVGRLVAQGLTNSEIADALFLSLPTIKTHIGHLFEKLLITNRVQLAIRVLELETPH</sequence>
<evidence type="ECO:0000256" key="4">
    <source>
        <dbReference type="ARBA" id="ARBA00023163"/>
    </source>
</evidence>
<dbReference type="PANTHER" id="PTHR43214">
    <property type="entry name" value="TWO-COMPONENT RESPONSE REGULATOR"/>
    <property type="match status" value="1"/>
</dbReference>
<feature type="domain" description="HTH luxR-type" evidence="7">
    <location>
        <begin position="199"/>
        <end position="264"/>
    </location>
</feature>
<evidence type="ECO:0000256" key="2">
    <source>
        <dbReference type="ARBA" id="ARBA00023015"/>
    </source>
</evidence>
<keyword evidence="4" id="KW-0804">Transcription</keyword>
<evidence type="ECO:0000256" key="1">
    <source>
        <dbReference type="ARBA" id="ARBA00022553"/>
    </source>
</evidence>
<dbReference type="Proteomes" id="UP000245590">
    <property type="component" value="Unassembled WGS sequence"/>
</dbReference>
<dbReference type="CDD" id="cd17535">
    <property type="entry name" value="REC_NarL-like"/>
    <property type="match status" value="1"/>
</dbReference>
<dbReference type="PANTHER" id="PTHR43214:SF24">
    <property type="entry name" value="TRANSCRIPTIONAL REGULATORY PROTEIN NARL-RELATED"/>
    <property type="match status" value="1"/>
</dbReference>
<dbReference type="SUPFAM" id="SSF52172">
    <property type="entry name" value="CheY-like"/>
    <property type="match status" value="1"/>
</dbReference>
<dbReference type="PRINTS" id="PR00038">
    <property type="entry name" value="HTHLUXR"/>
</dbReference>
<dbReference type="AlphaFoldDB" id="A0A2U2RJS8"/>
<dbReference type="SUPFAM" id="SSF46894">
    <property type="entry name" value="C-terminal effector domain of the bipartite response regulators"/>
    <property type="match status" value="1"/>
</dbReference>
<dbReference type="InterPro" id="IPR011006">
    <property type="entry name" value="CheY-like_superfamily"/>
</dbReference>
<dbReference type="GO" id="GO:0006355">
    <property type="term" value="P:regulation of DNA-templated transcription"/>
    <property type="evidence" value="ECO:0007669"/>
    <property type="project" value="InterPro"/>
</dbReference>
<dbReference type="CDD" id="cd06170">
    <property type="entry name" value="LuxR_C_like"/>
    <property type="match status" value="1"/>
</dbReference>
<dbReference type="InterPro" id="IPR058245">
    <property type="entry name" value="NreC/VraR/RcsB-like_REC"/>
</dbReference>
<evidence type="ECO:0000313" key="10">
    <source>
        <dbReference type="Proteomes" id="UP000245590"/>
    </source>
</evidence>
<proteinExistence type="predicted"/>
<dbReference type="OrthoDB" id="9808843at2"/>
<keyword evidence="3 9" id="KW-0238">DNA-binding</keyword>
<gene>
    <name evidence="9" type="ORF">DEO23_09995</name>
</gene>
<dbReference type="InterPro" id="IPR001789">
    <property type="entry name" value="Sig_transdc_resp-reg_receiver"/>
</dbReference>
<evidence type="ECO:0000259" key="8">
    <source>
        <dbReference type="PROSITE" id="PS50110"/>
    </source>
</evidence>
<evidence type="ECO:0000256" key="6">
    <source>
        <dbReference type="SAM" id="MobiDB-lite"/>
    </source>
</evidence>
<keyword evidence="10" id="KW-1185">Reference proteome</keyword>
<dbReference type="InterPro" id="IPR000792">
    <property type="entry name" value="Tscrpt_reg_LuxR_C"/>
</dbReference>
<dbReference type="GO" id="GO:0000160">
    <property type="term" value="P:phosphorelay signal transduction system"/>
    <property type="evidence" value="ECO:0007669"/>
    <property type="project" value="InterPro"/>
</dbReference>
<keyword evidence="2" id="KW-0805">Transcription regulation</keyword>
<dbReference type="InterPro" id="IPR039420">
    <property type="entry name" value="WalR-like"/>
</dbReference>
<dbReference type="PROSITE" id="PS00622">
    <property type="entry name" value="HTH_LUXR_1"/>
    <property type="match status" value="1"/>
</dbReference>
<dbReference type="SMART" id="SM00421">
    <property type="entry name" value="HTH_LUXR"/>
    <property type="match status" value="1"/>
</dbReference>
<evidence type="ECO:0000313" key="9">
    <source>
        <dbReference type="EMBL" id="PWH06127.1"/>
    </source>
</evidence>
<reference evidence="9 10" key="1">
    <citation type="submission" date="2018-05" db="EMBL/GenBank/DDBJ databases">
        <title>Brachybacterium sp. M1HQ-2T, whole genome shotgun sequence.</title>
        <authorList>
            <person name="Tuo L."/>
        </authorList>
    </citation>
    <scope>NUCLEOTIDE SEQUENCE [LARGE SCALE GENOMIC DNA]</scope>
    <source>
        <strain evidence="9 10">M1HQ-2</strain>
    </source>
</reference>
<feature type="region of interest" description="Disordered" evidence="6">
    <location>
        <begin position="186"/>
        <end position="208"/>
    </location>
</feature>
<dbReference type="Pfam" id="PF00196">
    <property type="entry name" value="GerE"/>
    <property type="match status" value="1"/>
</dbReference>
<evidence type="ECO:0000259" key="7">
    <source>
        <dbReference type="PROSITE" id="PS50043"/>
    </source>
</evidence>
<dbReference type="GO" id="GO:0003677">
    <property type="term" value="F:DNA binding"/>
    <property type="evidence" value="ECO:0007669"/>
    <property type="project" value="UniProtKB-KW"/>
</dbReference>